<proteinExistence type="inferred from homology"/>
<dbReference type="Gene3D" id="3.40.50.720">
    <property type="entry name" value="NAD(P)-binding Rossmann-like Domain"/>
    <property type="match status" value="1"/>
</dbReference>
<evidence type="ECO:0008006" key="7">
    <source>
        <dbReference type="Google" id="ProtNLM"/>
    </source>
</evidence>
<keyword evidence="6" id="KW-1185">Reference proteome</keyword>
<dbReference type="AlphaFoldDB" id="A0AAQ3M400"/>
<dbReference type="Pfam" id="PF00106">
    <property type="entry name" value="adh_short"/>
    <property type="match status" value="1"/>
</dbReference>
<dbReference type="InterPro" id="IPR036291">
    <property type="entry name" value="NAD(P)-bd_dom_sf"/>
</dbReference>
<dbReference type="SUPFAM" id="SSF51735">
    <property type="entry name" value="NAD(P)-binding Rossmann-fold domains"/>
    <property type="match status" value="1"/>
</dbReference>
<dbReference type="PANTHER" id="PTHR44169:SF6">
    <property type="entry name" value="NADPH-DEPENDENT 1-ACYLDIHYDROXYACETONE PHOSPHATE REDUCTASE"/>
    <property type="match status" value="1"/>
</dbReference>
<protein>
    <recommendedName>
        <fullName evidence="7">NAD(P)-binding protein</fullName>
    </recommendedName>
</protein>
<keyword evidence="3" id="KW-0560">Oxidoreductase</keyword>
<sequence length="281" mass="30767">MPPKTVLITGCTPGGIGHSLAREFHAQGLRVFATARQTSTIADLRAQGIETFALEVTSSASIQALAHDIAALTDGKLDILVNNAGRNYTVPATDIDMDEVRLTFETNVFAVMGMCQTFAPLIIAARGTIVQIGSLAALMPYVFGSVYNASKGALHSYTATLRVELAPFGVRVVNVVTGGVKSNIARTHRELPEDSIYLPVKDEYAARLKHSQAQGIPNEVYAKSVVSQVLRSPRKDVIWEGGKSWLVWFVSSYFPRWVLDRAMTRMFSLWKLKGTHTKKLT</sequence>
<dbReference type="PROSITE" id="PS00061">
    <property type="entry name" value="ADH_SHORT"/>
    <property type="match status" value="1"/>
</dbReference>
<evidence type="ECO:0000256" key="4">
    <source>
        <dbReference type="RuleBase" id="RU000363"/>
    </source>
</evidence>
<dbReference type="GO" id="GO:0006654">
    <property type="term" value="P:phosphatidic acid biosynthetic process"/>
    <property type="evidence" value="ECO:0007669"/>
    <property type="project" value="TreeGrafter"/>
</dbReference>
<dbReference type="PRINTS" id="PR00080">
    <property type="entry name" value="SDRFAMILY"/>
</dbReference>
<name>A0AAQ3M400_9PEZI</name>
<accession>A0AAQ3M400</accession>
<dbReference type="GO" id="GO:0005811">
    <property type="term" value="C:lipid droplet"/>
    <property type="evidence" value="ECO:0007669"/>
    <property type="project" value="TreeGrafter"/>
</dbReference>
<evidence type="ECO:0000313" key="5">
    <source>
        <dbReference type="EMBL" id="WPG98066.1"/>
    </source>
</evidence>
<evidence type="ECO:0000256" key="1">
    <source>
        <dbReference type="ARBA" id="ARBA00006484"/>
    </source>
</evidence>
<dbReference type="CDD" id="cd05374">
    <property type="entry name" value="17beta-HSD-like_SDR_c"/>
    <property type="match status" value="1"/>
</dbReference>
<evidence type="ECO:0000256" key="2">
    <source>
        <dbReference type="ARBA" id="ARBA00022857"/>
    </source>
</evidence>
<evidence type="ECO:0000313" key="6">
    <source>
        <dbReference type="Proteomes" id="UP001303373"/>
    </source>
</evidence>
<dbReference type="FunFam" id="3.40.50.720:FF:000261">
    <property type="entry name" value="NADPH-dependent 1-acyldihydroxyacetone phosphate reductase"/>
    <property type="match status" value="1"/>
</dbReference>
<gene>
    <name evidence="5" type="ORF">R9X50_00085100</name>
</gene>
<dbReference type="PANTHER" id="PTHR44169">
    <property type="entry name" value="NADPH-DEPENDENT 1-ACYLDIHYDROXYACETONE PHOSPHATE REDUCTASE"/>
    <property type="match status" value="1"/>
</dbReference>
<evidence type="ECO:0000256" key="3">
    <source>
        <dbReference type="ARBA" id="ARBA00023002"/>
    </source>
</evidence>
<reference evidence="5 6" key="1">
    <citation type="submission" date="2023-11" db="EMBL/GenBank/DDBJ databases">
        <title>An acidophilic fungus is an integral part of prey digestion in a carnivorous sundew plant.</title>
        <authorList>
            <person name="Tsai I.J."/>
        </authorList>
    </citation>
    <scope>NUCLEOTIDE SEQUENCE [LARGE SCALE GENOMIC DNA]</scope>
    <source>
        <strain evidence="5">169a</strain>
    </source>
</reference>
<dbReference type="EMBL" id="CP138580">
    <property type="protein sequence ID" value="WPG98066.1"/>
    <property type="molecule type" value="Genomic_DNA"/>
</dbReference>
<dbReference type="GO" id="GO:0000140">
    <property type="term" value="F:acylglycerone-phosphate reductase (NADP+) activity"/>
    <property type="evidence" value="ECO:0007669"/>
    <property type="project" value="TreeGrafter"/>
</dbReference>
<keyword evidence="2" id="KW-0521">NADP</keyword>
<dbReference type="InterPro" id="IPR002347">
    <property type="entry name" value="SDR_fam"/>
</dbReference>
<dbReference type="InterPro" id="IPR020904">
    <property type="entry name" value="Sc_DH/Rdtase_CS"/>
</dbReference>
<dbReference type="Proteomes" id="UP001303373">
    <property type="component" value="Chromosome 1"/>
</dbReference>
<dbReference type="GO" id="GO:0004806">
    <property type="term" value="F:triacylglycerol lipase activity"/>
    <property type="evidence" value="ECO:0007669"/>
    <property type="project" value="TreeGrafter"/>
</dbReference>
<dbReference type="PRINTS" id="PR00081">
    <property type="entry name" value="GDHRDH"/>
</dbReference>
<dbReference type="GO" id="GO:0019433">
    <property type="term" value="P:triglyceride catabolic process"/>
    <property type="evidence" value="ECO:0007669"/>
    <property type="project" value="TreeGrafter"/>
</dbReference>
<comment type="similarity">
    <text evidence="1 4">Belongs to the short-chain dehydrogenases/reductases (SDR) family.</text>
</comment>
<dbReference type="GO" id="GO:0005783">
    <property type="term" value="C:endoplasmic reticulum"/>
    <property type="evidence" value="ECO:0007669"/>
    <property type="project" value="TreeGrafter"/>
</dbReference>
<organism evidence="5 6">
    <name type="scientific">Acrodontium crateriforme</name>
    <dbReference type="NCBI Taxonomy" id="150365"/>
    <lineage>
        <taxon>Eukaryota</taxon>
        <taxon>Fungi</taxon>
        <taxon>Dikarya</taxon>
        <taxon>Ascomycota</taxon>
        <taxon>Pezizomycotina</taxon>
        <taxon>Dothideomycetes</taxon>
        <taxon>Dothideomycetidae</taxon>
        <taxon>Mycosphaerellales</taxon>
        <taxon>Teratosphaeriaceae</taxon>
        <taxon>Acrodontium</taxon>
    </lineage>
</organism>